<sequence length="1803" mass="199465">MANVFLPGQPVAFLQDDAFWPPELDDIMEGKVLGAGRIQRGRSGEAGPESFPVEDVQPTDIVEIELEDGLKLWQSVEDTQSDFAADAGRSGSDQALLVPRTLTFSTEGDASRGLRDHLVRAIRVMRGDPIGKAGELSALKLAEKIEEKINPGFYRCTRSIGDGDGRIALTAAKTEDVPANKKILVLLHGTFSSTEGSFGDLAFAPKAEVWDKLEAAYPGGIFALEHKSVTQSPVRNATDLVKMLPKGAEVGLMSHSRGGMIAELICRAARTDVKESGAIDEIDIEIFQSMKERRTQVTELRRLRDALAEKELKVDRVVRVAGPIAGTTLASERLDRYLSVALNVFELIPVLKRTGAADLLKAFLLAFIRTKADPNTLPGLEAMMPGSPLTRMLNREDVRYSNRLWVVGGDTEGTGVLQRLGVLAADLFFRAEHDFVVNTASMSRGGIRDMQSKPFLSKGPEVSHFSYFHNPKSRREIIGAAIEDDTSFVILPASRGVVSGGVPEEEKLPDLTSRAGASDPVCFILPGVMGSHLSQDGDWIWTNPLKIPFGGLDRLRIDQPKVSASGALKSRFWDLARYLSRSHKVIPFDYDWRLSILEQGHATAARKLGNLVEKELDRTENTGQPIRFLAHSMGGLIVRAMFQNRPDLWARIKRREGSRFVMLGTPNGGAFSMMRTLLGRDSAIRKLAMVDIRNELRELLAIVAGMPGALQLLPSDDNGRYLSDPFWEQLHGLHGDDWVKPDAASLAAARAGRKAIDDHVLDPEFTCYVAGHGTSNTPSSIRLDPTANGPERIRFFATPQGDGTVTWKTGIPPGIPTWYVDAIHGDMPRTESAFPGYLDLLRTGKTDKLDRQPPMRSRGLADVETEIHDLPIEVYPDQEDILDDFLGSSHAAPDLVPAKPRKVRVSLVHGNLRFASFPLAVGHYIDSPMAGAEAALDEALDRDLSRVRDLGLYPGELGTCEVILRDDQSPKGAVVVGLGPLGALTPGELKDSFRQAVLRYCLIVRERRKAHGLSQSEPESIDLSTLLVGHRGTNMSVQQSVEAILQAVAEANRVLGDAPGICHLQFVELYDDTAHQAASALDNIRSLGRIGTAFEFDGEVRRIQDARVRTHLDRQTDLWRRITVTRPDPEKNELKYVVVSDTAKTEHTATVIQPKVFQGLLNQRSTGTATDREIGKLLFELLIPLDLKSFARDNQNITLELDEHTAVYPWELMEDDFRTYEFVGADRVPDGDDPAEQNKPMVIRAPVIRKLITSGPNLPRANRKRALVVGDPKSDLAPLDGAEREARTVRAALSGRDWVVEDLIRPQNGFDVIKAIMLRPAKLMHLAGHGVYRDDRFKQTGMVLGSDLFLTVAEIDQMRYVPELVFLNCCHLGHTGSNLNELAASLSVAFIKRGVKAVIAAGWEVADDPAAHFAEVFYAEMLAGGTFGRAVHLARRRTFEKFPDKNTWGAYQCYGDESYRFDAEIGDIWSEVEGRKYYSVDQATRAARNLAESAASARKKRAVLMDRLEAIEQNAQPSWQADSDWHQAMGWAYARLNAFDEAMGHLDFALSHPRSTGSFQAIEMLEELRLQKATSDWRAAQGETARKQAAAALEKTVKSALLSFDRLDDLTGGRRTTARECLKGTAFKRLVQIKSDADRQTALSDMITHYAKAMEMVFDEDPERIHLDAAINWVIGIILSEKISQGGTSPATGVSVDVWLDRIRTESELQDRQEPCFHNGIVQAQTEVLRGLHDQAHATDESLASIKSKIAMVWRRGGSFAQAQSLRDQIGFVQQLMGRIDPHRAEWLDKIERFVDDLTRDFE</sequence>
<dbReference type="Pfam" id="PF24096">
    <property type="entry name" value="DUF7379"/>
    <property type="match status" value="1"/>
</dbReference>
<reference evidence="4" key="1">
    <citation type="submission" date="2020-12" db="EMBL/GenBank/DDBJ databases">
        <title>Sedimentitalea sp. nov., isolated from sand in Incheon.</title>
        <authorList>
            <person name="Kim W."/>
        </authorList>
    </citation>
    <scope>NUCLEOTIDE SEQUENCE</scope>
    <source>
        <strain evidence="4">CAU 1593</strain>
    </source>
</reference>
<dbReference type="Proteomes" id="UP000619079">
    <property type="component" value="Unassembled WGS sequence"/>
</dbReference>
<dbReference type="Pfam" id="PF12770">
    <property type="entry name" value="CHAT"/>
    <property type="match status" value="1"/>
</dbReference>
<dbReference type="GO" id="GO:0006629">
    <property type="term" value="P:lipid metabolic process"/>
    <property type="evidence" value="ECO:0007669"/>
    <property type="project" value="InterPro"/>
</dbReference>
<evidence type="ECO:0000259" key="2">
    <source>
        <dbReference type="Pfam" id="PF12770"/>
    </source>
</evidence>
<keyword evidence="1" id="KW-0175">Coiled coil</keyword>
<dbReference type="SUPFAM" id="SSF53474">
    <property type="entry name" value="alpha/beta-Hydrolases"/>
    <property type="match status" value="2"/>
</dbReference>
<feature type="coiled-coil region" evidence="1">
    <location>
        <begin position="1480"/>
        <end position="1514"/>
    </location>
</feature>
<dbReference type="Gene3D" id="3.40.50.1820">
    <property type="entry name" value="alpha/beta hydrolase"/>
    <property type="match status" value="2"/>
</dbReference>
<organism evidence="4 5">
    <name type="scientific">Sedimentitalea arenosa</name>
    <dbReference type="NCBI Taxonomy" id="2798803"/>
    <lineage>
        <taxon>Bacteria</taxon>
        <taxon>Pseudomonadati</taxon>
        <taxon>Pseudomonadota</taxon>
        <taxon>Alphaproteobacteria</taxon>
        <taxon>Rhodobacterales</taxon>
        <taxon>Paracoccaceae</taxon>
        <taxon>Sedimentitalea</taxon>
    </lineage>
</organism>
<feature type="domain" description="DUF7379" evidence="3">
    <location>
        <begin position="184"/>
        <end position="272"/>
    </location>
</feature>
<comment type="caution">
    <text evidence="4">The sequence shown here is derived from an EMBL/GenBank/DDBJ whole genome shotgun (WGS) entry which is preliminary data.</text>
</comment>
<dbReference type="InterPro" id="IPR029058">
    <property type="entry name" value="AB_hydrolase_fold"/>
</dbReference>
<dbReference type="InterPro" id="IPR003386">
    <property type="entry name" value="LACT/PDAT_acylTrfase"/>
</dbReference>
<evidence type="ECO:0000313" key="5">
    <source>
        <dbReference type="Proteomes" id="UP000619079"/>
    </source>
</evidence>
<accession>A0A8J7LW87</accession>
<dbReference type="PANTHER" id="PTHR37946">
    <property type="entry name" value="SLL1969 PROTEIN"/>
    <property type="match status" value="1"/>
</dbReference>
<protein>
    <submittedName>
        <fullName evidence="4">CHAT domain-containing protein</fullName>
    </submittedName>
</protein>
<keyword evidence="5" id="KW-1185">Reference proteome</keyword>
<dbReference type="EMBL" id="JAELVR010000006">
    <property type="protein sequence ID" value="MBJ6371826.1"/>
    <property type="molecule type" value="Genomic_DNA"/>
</dbReference>
<dbReference type="InterPro" id="IPR055803">
    <property type="entry name" value="DUF7379"/>
</dbReference>
<feature type="domain" description="CHAT" evidence="2">
    <location>
        <begin position="1173"/>
        <end position="1456"/>
    </location>
</feature>
<gene>
    <name evidence="4" type="ORF">JF290_09835</name>
</gene>
<name>A0A8J7LW87_9RHOB</name>
<evidence type="ECO:0000313" key="4">
    <source>
        <dbReference type="EMBL" id="MBJ6371826.1"/>
    </source>
</evidence>
<evidence type="ECO:0000259" key="3">
    <source>
        <dbReference type="Pfam" id="PF24096"/>
    </source>
</evidence>
<dbReference type="PANTHER" id="PTHR37946:SF1">
    <property type="entry name" value="SLL1969 PROTEIN"/>
    <property type="match status" value="1"/>
</dbReference>
<dbReference type="RefSeq" id="WP_199024691.1">
    <property type="nucleotide sequence ID" value="NZ_JAELVR010000006.1"/>
</dbReference>
<dbReference type="GO" id="GO:0008374">
    <property type="term" value="F:O-acyltransferase activity"/>
    <property type="evidence" value="ECO:0007669"/>
    <property type="project" value="InterPro"/>
</dbReference>
<dbReference type="InterPro" id="IPR024983">
    <property type="entry name" value="CHAT_dom"/>
</dbReference>
<dbReference type="Pfam" id="PF02450">
    <property type="entry name" value="LCAT"/>
    <property type="match status" value="1"/>
</dbReference>
<proteinExistence type="predicted"/>
<evidence type="ECO:0000256" key="1">
    <source>
        <dbReference type="SAM" id="Coils"/>
    </source>
</evidence>